<accession>A0A195BX86</accession>
<proteinExistence type="predicted"/>
<organism evidence="1 2">
    <name type="scientific">Atta colombica</name>
    <dbReference type="NCBI Taxonomy" id="520822"/>
    <lineage>
        <taxon>Eukaryota</taxon>
        <taxon>Metazoa</taxon>
        <taxon>Ecdysozoa</taxon>
        <taxon>Arthropoda</taxon>
        <taxon>Hexapoda</taxon>
        <taxon>Insecta</taxon>
        <taxon>Pterygota</taxon>
        <taxon>Neoptera</taxon>
        <taxon>Endopterygota</taxon>
        <taxon>Hymenoptera</taxon>
        <taxon>Apocrita</taxon>
        <taxon>Aculeata</taxon>
        <taxon>Formicoidea</taxon>
        <taxon>Formicidae</taxon>
        <taxon>Myrmicinae</taxon>
        <taxon>Atta</taxon>
    </lineage>
</organism>
<protein>
    <submittedName>
        <fullName evidence="1">Uncharacterized protein</fullName>
    </submittedName>
</protein>
<evidence type="ECO:0000313" key="2">
    <source>
        <dbReference type="Proteomes" id="UP000078540"/>
    </source>
</evidence>
<dbReference type="Proteomes" id="UP000078540">
    <property type="component" value="Unassembled WGS sequence"/>
</dbReference>
<dbReference type="AlphaFoldDB" id="A0A195BX86"/>
<keyword evidence="2" id="KW-1185">Reference proteome</keyword>
<reference evidence="1 2" key="1">
    <citation type="submission" date="2015-09" db="EMBL/GenBank/DDBJ databases">
        <title>Atta colombica WGS genome.</title>
        <authorList>
            <person name="Nygaard S."/>
            <person name="Hu H."/>
            <person name="Boomsma J."/>
            <person name="Zhang G."/>
        </authorList>
    </citation>
    <scope>NUCLEOTIDE SEQUENCE [LARGE SCALE GENOMIC DNA]</scope>
    <source>
        <strain evidence="1">Treedump-2</strain>
        <tissue evidence="1">Whole body</tissue>
    </source>
</reference>
<dbReference type="EMBL" id="KQ976394">
    <property type="protein sequence ID" value="KYM93192.1"/>
    <property type="molecule type" value="Genomic_DNA"/>
</dbReference>
<name>A0A195BX86_9HYME</name>
<sequence length="150" mass="17902">MLKNNYAYIESLEIPLEYRIDQSSFRDGDTFKTHEFFQKNPNALRIQLYYDDINHNNFKNNRNLPAVSRTKELYDNQVQKDEYLGLLLNRITEINCFRFETKHCIFKKHGGICYNYKNIPKIMINICQISQCEIWGTGESPTDSRKLEYV</sequence>
<evidence type="ECO:0000313" key="1">
    <source>
        <dbReference type="EMBL" id="KYM93192.1"/>
    </source>
</evidence>
<gene>
    <name evidence="1" type="ORF">ALC53_00128</name>
</gene>